<evidence type="ECO:0000313" key="2">
    <source>
        <dbReference type="EMBL" id="CAB4708088.1"/>
    </source>
</evidence>
<dbReference type="EMBL" id="CAEZXR010000141">
    <property type="protein sequence ID" value="CAB4708088.1"/>
    <property type="molecule type" value="Genomic_DNA"/>
</dbReference>
<feature type="compositionally biased region" description="Low complexity" evidence="1">
    <location>
        <begin position="115"/>
        <end position="131"/>
    </location>
</feature>
<feature type="compositionally biased region" description="Low complexity" evidence="1">
    <location>
        <begin position="250"/>
        <end position="260"/>
    </location>
</feature>
<evidence type="ECO:0000256" key="1">
    <source>
        <dbReference type="SAM" id="MobiDB-lite"/>
    </source>
</evidence>
<sequence>MENSPASWKERIRPRRPRASGESRVTSWPSKTTRPSSGVVKPATSSKVVVLPAPLGPIRPRISPLRTSRSTPRTARTPPKDLRRPVTVRRGREPVTTGGGVSRSGRCPLPRLPFSLKPSSALKAASTSTPARLARWVASRSRTGTTRPPSPRGRYRMISSCPSELAARPALSRGRNVTPMTTKAPSSGPASRPSPPITVSTTALMLSEVEKAAEFRLLSEWPNIAPARPAMKPAIARPCSLTAVAGTVKARAASSLSRTATNRRPRPPLRTLRASSSATSSTATATK</sequence>
<feature type="compositionally biased region" description="Low complexity" evidence="1">
    <location>
        <begin position="58"/>
        <end position="77"/>
    </location>
</feature>
<feature type="region of interest" description="Disordered" evidence="1">
    <location>
        <begin position="1"/>
        <end position="157"/>
    </location>
</feature>
<reference evidence="2" key="1">
    <citation type="submission" date="2020-05" db="EMBL/GenBank/DDBJ databases">
        <authorList>
            <person name="Chiriac C."/>
            <person name="Salcher M."/>
            <person name="Ghai R."/>
            <person name="Kavagutti S V."/>
        </authorList>
    </citation>
    <scope>NUCLEOTIDE SEQUENCE</scope>
</reference>
<organism evidence="2">
    <name type="scientific">freshwater metagenome</name>
    <dbReference type="NCBI Taxonomy" id="449393"/>
    <lineage>
        <taxon>unclassified sequences</taxon>
        <taxon>metagenomes</taxon>
        <taxon>ecological metagenomes</taxon>
    </lineage>
</organism>
<accession>A0A6J6QGW4</accession>
<feature type="compositionally biased region" description="Low complexity" evidence="1">
    <location>
        <begin position="269"/>
        <end position="287"/>
    </location>
</feature>
<dbReference type="AlphaFoldDB" id="A0A6J6QGW4"/>
<feature type="compositionally biased region" description="Polar residues" evidence="1">
    <location>
        <begin position="23"/>
        <end position="36"/>
    </location>
</feature>
<feature type="region of interest" description="Disordered" evidence="1">
    <location>
        <begin position="250"/>
        <end position="287"/>
    </location>
</feature>
<name>A0A6J6QGW4_9ZZZZ</name>
<feature type="region of interest" description="Disordered" evidence="1">
    <location>
        <begin position="169"/>
        <end position="196"/>
    </location>
</feature>
<protein>
    <submittedName>
        <fullName evidence="2">Unannotated protein</fullName>
    </submittedName>
</protein>
<gene>
    <name evidence="2" type="ORF">UFOPK2579_01288</name>
</gene>
<proteinExistence type="predicted"/>